<accession>A0A6C0C7Q7</accession>
<organism evidence="1">
    <name type="scientific">viral metagenome</name>
    <dbReference type="NCBI Taxonomy" id="1070528"/>
    <lineage>
        <taxon>unclassified sequences</taxon>
        <taxon>metagenomes</taxon>
        <taxon>organismal metagenomes</taxon>
    </lineage>
</organism>
<sequence length="49" mass="5922">MEPIEYDTPEINNNDLKDFDNIIEEIYSYLYNLLKKDIKENIVNINNNE</sequence>
<evidence type="ECO:0000313" key="1">
    <source>
        <dbReference type="EMBL" id="QHS99839.1"/>
    </source>
</evidence>
<name>A0A6C0C7Q7_9ZZZZ</name>
<dbReference type="AlphaFoldDB" id="A0A6C0C7Q7"/>
<dbReference type="EMBL" id="MN739349">
    <property type="protein sequence ID" value="QHS99839.1"/>
    <property type="molecule type" value="Genomic_DNA"/>
</dbReference>
<proteinExistence type="predicted"/>
<reference evidence="1" key="1">
    <citation type="journal article" date="2020" name="Nature">
        <title>Giant virus diversity and host interactions through global metagenomics.</title>
        <authorList>
            <person name="Schulz F."/>
            <person name="Roux S."/>
            <person name="Paez-Espino D."/>
            <person name="Jungbluth S."/>
            <person name="Walsh D.A."/>
            <person name="Denef V.J."/>
            <person name="McMahon K.D."/>
            <person name="Konstantinidis K.T."/>
            <person name="Eloe-Fadrosh E.A."/>
            <person name="Kyrpides N.C."/>
            <person name="Woyke T."/>
        </authorList>
    </citation>
    <scope>NUCLEOTIDE SEQUENCE</scope>
    <source>
        <strain evidence="1">GVMAG-M-3300020187-37</strain>
    </source>
</reference>
<protein>
    <submittedName>
        <fullName evidence="1">Uncharacterized protein</fullName>
    </submittedName>
</protein>